<gene>
    <name evidence="1" type="ORF">METZ01_LOCUS217695</name>
</gene>
<dbReference type="EMBL" id="UINC01051098">
    <property type="protein sequence ID" value="SVB64841.1"/>
    <property type="molecule type" value="Genomic_DNA"/>
</dbReference>
<evidence type="ECO:0008006" key="2">
    <source>
        <dbReference type="Google" id="ProtNLM"/>
    </source>
</evidence>
<dbReference type="AlphaFoldDB" id="A0A382FS84"/>
<name>A0A382FS84_9ZZZZ</name>
<sequence length="185" mass="20760">MLVLISVLYERDVWSSLPVDTEQNAGRPEGYRMKYRVVLEEEQQTQLRSIVGQGKHSARKIRRARSLLHSHEGMSAVRIADLLDVHPNSVYRTRRLFVTEGPDAALEERPRSGHPRRLDGRGEATLIALACSSPPQGRAVWRMQLLADRLVEMRVVENISDETVRLTLKKGMSSHGSAGSGVSPR</sequence>
<dbReference type="SUPFAM" id="SSF46689">
    <property type="entry name" value="Homeodomain-like"/>
    <property type="match status" value="1"/>
</dbReference>
<accession>A0A382FS84</accession>
<dbReference type="Pfam" id="PF13565">
    <property type="entry name" value="HTH_32"/>
    <property type="match status" value="1"/>
</dbReference>
<evidence type="ECO:0000313" key="1">
    <source>
        <dbReference type="EMBL" id="SVB64841.1"/>
    </source>
</evidence>
<dbReference type="InterPro" id="IPR009057">
    <property type="entry name" value="Homeodomain-like_sf"/>
</dbReference>
<protein>
    <recommendedName>
        <fullName evidence="2">Helix-turn-helix domain-containing protein</fullName>
    </recommendedName>
</protein>
<organism evidence="1">
    <name type="scientific">marine metagenome</name>
    <dbReference type="NCBI Taxonomy" id="408172"/>
    <lineage>
        <taxon>unclassified sequences</taxon>
        <taxon>metagenomes</taxon>
        <taxon>ecological metagenomes</taxon>
    </lineage>
</organism>
<reference evidence="1" key="1">
    <citation type="submission" date="2018-05" db="EMBL/GenBank/DDBJ databases">
        <authorList>
            <person name="Lanie J.A."/>
            <person name="Ng W.-L."/>
            <person name="Kazmierczak K.M."/>
            <person name="Andrzejewski T.M."/>
            <person name="Davidsen T.M."/>
            <person name="Wayne K.J."/>
            <person name="Tettelin H."/>
            <person name="Glass J.I."/>
            <person name="Rusch D."/>
            <person name="Podicherti R."/>
            <person name="Tsui H.-C.T."/>
            <person name="Winkler M.E."/>
        </authorList>
    </citation>
    <scope>NUCLEOTIDE SEQUENCE</scope>
</reference>
<proteinExistence type="predicted"/>